<evidence type="ECO:0000313" key="3">
    <source>
        <dbReference type="Proteomes" id="UP001597045"/>
    </source>
</evidence>
<dbReference type="EMBL" id="JBHTIS010000010">
    <property type="protein sequence ID" value="MFD1044180.1"/>
    <property type="molecule type" value="Genomic_DNA"/>
</dbReference>
<reference evidence="3" key="1">
    <citation type="journal article" date="2019" name="Int. J. Syst. Evol. Microbiol.">
        <title>The Global Catalogue of Microorganisms (GCM) 10K type strain sequencing project: providing services to taxonomists for standard genome sequencing and annotation.</title>
        <authorList>
            <consortium name="The Broad Institute Genomics Platform"/>
            <consortium name="The Broad Institute Genome Sequencing Center for Infectious Disease"/>
            <person name="Wu L."/>
            <person name="Ma J."/>
        </authorList>
    </citation>
    <scope>NUCLEOTIDE SEQUENCE [LARGE SCALE GENOMIC DNA]</scope>
    <source>
        <strain evidence="3">JCM 31486</strain>
    </source>
</reference>
<sequence>MEIIYISAVIGAVSVVVRGVAHAVRGIRESNNKRDVQLAIVKKADEKDLPGITKSMFPEPPSGPAAERDQPVRPHRSEPTAQPEVGPPEREQPDR</sequence>
<feature type="compositionally biased region" description="Basic and acidic residues" evidence="1">
    <location>
        <begin position="66"/>
        <end position="78"/>
    </location>
</feature>
<accession>A0ABW3M2N4</accession>
<gene>
    <name evidence="2" type="ORF">ACFQ1S_00505</name>
</gene>
<feature type="region of interest" description="Disordered" evidence="1">
    <location>
        <begin position="47"/>
        <end position="95"/>
    </location>
</feature>
<comment type="caution">
    <text evidence="2">The sequence shown here is derived from an EMBL/GenBank/DDBJ whole genome shotgun (WGS) entry which is preliminary data.</text>
</comment>
<proteinExistence type="predicted"/>
<organism evidence="2 3">
    <name type="scientific">Kibdelosporangium lantanae</name>
    <dbReference type="NCBI Taxonomy" id="1497396"/>
    <lineage>
        <taxon>Bacteria</taxon>
        <taxon>Bacillati</taxon>
        <taxon>Actinomycetota</taxon>
        <taxon>Actinomycetes</taxon>
        <taxon>Pseudonocardiales</taxon>
        <taxon>Pseudonocardiaceae</taxon>
        <taxon>Kibdelosporangium</taxon>
    </lineage>
</organism>
<protein>
    <submittedName>
        <fullName evidence="2">Uncharacterized protein</fullName>
    </submittedName>
</protein>
<keyword evidence="3" id="KW-1185">Reference proteome</keyword>
<evidence type="ECO:0000313" key="2">
    <source>
        <dbReference type="EMBL" id="MFD1044180.1"/>
    </source>
</evidence>
<dbReference type="Proteomes" id="UP001597045">
    <property type="component" value="Unassembled WGS sequence"/>
</dbReference>
<name>A0ABW3M2N4_9PSEU</name>
<evidence type="ECO:0000256" key="1">
    <source>
        <dbReference type="SAM" id="MobiDB-lite"/>
    </source>
</evidence>